<evidence type="ECO:0008006" key="3">
    <source>
        <dbReference type="Google" id="ProtNLM"/>
    </source>
</evidence>
<accession>A0A1I1W8R2</accession>
<name>A0A1I1W8R2_9BURK</name>
<dbReference type="AlphaFoldDB" id="A0A1I1W8R2"/>
<dbReference type="STRING" id="1164594.SAMN05216204_14434"/>
<evidence type="ECO:0000313" key="1">
    <source>
        <dbReference type="EMBL" id="SFD89400.1"/>
    </source>
</evidence>
<dbReference type="EMBL" id="FOLD01000044">
    <property type="protein sequence ID" value="SFD89400.1"/>
    <property type="molecule type" value="Genomic_DNA"/>
</dbReference>
<gene>
    <name evidence="1" type="ORF">SAMN05216204_14434</name>
</gene>
<proteinExistence type="predicted"/>
<protein>
    <recommendedName>
        <fullName evidence="3">DUF4105 domain-containing protein</fullName>
    </recommendedName>
</protein>
<dbReference type="RefSeq" id="WP_143084697.1">
    <property type="nucleotide sequence ID" value="NZ_FOLD01000044.1"/>
</dbReference>
<organism evidence="1 2">
    <name type="scientific">Massilia yuzhufengensis</name>
    <dbReference type="NCBI Taxonomy" id="1164594"/>
    <lineage>
        <taxon>Bacteria</taxon>
        <taxon>Pseudomonadati</taxon>
        <taxon>Pseudomonadota</taxon>
        <taxon>Betaproteobacteria</taxon>
        <taxon>Burkholderiales</taxon>
        <taxon>Oxalobacteraceae</taxon>
        <taxon>Telluria group</taxon>
        <taxon>Massilia</taxon>
    </lineage>
</organism>
<dbReference type="Proteomes" id="UP000198639">
    <property type="component" value="Unassembled WGS sequence"/>
</dbReference>
<dbReference type="OrthoDB" id="6964423at2"/>
<evidence type="ECO:0000313" key="2">
    <source>
        <dbReference type="Proteomes" id="UP000198639"/>
    </source>
</evidence>
<reference evidence="2" key="1">
    <citation type="submission" date="2016-10" db="EMBL/GenBank/DDBJ databases">
        <authorList>
            <person name="Varghese N."/>
            <person name="Submissions S."/>
        </authorList>
    </citation>
    <scope>NUCLEOTIDE SEQUENCE [LARGE SCALE GENOMIC DNA]</scope>
    <source>
        <strain evidence="2">CGMCC 1.12041</strain>
    </source>
</reference>
<keyword evidence="2" id="KW-1185">Reference proteome</keyword>
<sequence>MPKLEQPNEKLKAGVAILTNEVTTLQVKAPSIEILIGGPYRGKDGEMHTYGHAALRVITATQERIYDFGRYGATTGEFGAEGEGILRVWDKFDPYIAGENSYGRATKGFTYLIPNDKAEAVINYYESITAKATIRRTKHPNQKEYKLPTPYHALSKNCATVTLDGARLGLPGIEAGQERLNEGRGLGTSEKMAARARNFGAWPSKIFMPADVQAMLEGNKALPPRKVTTYGKR</sequence>